<sequence>MMVTFVSQCEKNALKKTRRVLDAFANRIGDNTWQTVITQDGLDTVKKMLRKTASRSTAVSCHWIRSRARSQFLWVVGNKRKFNLEGVVPVNRTEKDLVVKEQFALNTEVIANLAAIAGFFHDVGKANKLFQIKLGVIELEEGKEFNLSANSGKKNYEPLRHEWVSLRIFQAFVGEQCDQQWLQALASININTAKELEQALPAYHDLLEKSIASPFVTLPPIAKMVAWLIVSHHRLPQFPKFLENQPSIESVEQWQSVFEPCWNSPQAIDKDWSQEQITVNWQFPLGTPFNSSDWQKAVSDVAKRSLQCQRLFSNDWHHNLFTQHLARLSLMLADHGESSRKDITNKDSDRNYLAYANTDKDEKDKRYLKQKLDEHNINVGKRAYHIACDLAGFKSKLNTLGKVKALETPVAKKPKHIHDEFSWQDEAVKLAASLKEKVEDYGFFGISMASTGKGKTRANAKIMYALSEPDECRFNVALGLRTLSIQTAKALRKDLFSEDVKSQQQAREKVALLVGSQAVRDLQQIDLSQDESSEVDKGSESAESLLKDELDLLSEIDLEQLASFSWLKHDSKILKLLHAPILVSTIDYLIPATEGVRGGRQIAPMLRLLSSDLVLDEPDDFNSADFPALCRLVNWAGMLGSKVLISTATIMPCEAEALFEAYQQGRLEYTKANGDKNTQGKVCCAWFDECNKPKSELIDTVSTFATEHESFVIERDKALVKSDLRLRQAKLVDIDSVGMDSYSEAMAARIHQSVCELHVSQAVKLADKKVSIGLVRMANINLLVQVAKHLFTTAAPPNTRIHYCVYHGQYPLLQRTAIEQMLDKALKRHDTEQWAQESGVTERIENTAELNHIFIVLATSVAEVGRDHDYDWAVVEPSSMRSIIQLAGRVQRHRKQTPKTHNIHVLSQNYRGLLKKLLCFEKPGFETKLVQYFSKDLNELNTEQALDSISAATRILKPLQPNLTHDSPPKFKTFVELEHTAQSINLYGSRSSIIYAARWWQHDVSWCGEMQRLQPFRESHLSEDYSLGFAERTHRYLWLKKEDGVYPTEYKPTKDIENPTEPVAMAFSNSLWHQFDLSKQVKALSEKLGKSEQQTLTIYTHVSLQEFDKESIEQWFFQAEFGIYKLLTKDDCNNDK</sequence>
<dbReference type="InterPro" id="IPR054712">
    <property type="entry name" value="Cas3-like_dom"/>
</dbReference>
<reference evidence="10 11" key="1">
    <citation type="journal article" date="2015" name="BMC Genomics">
        <title>Genome mining reveals unlocked bioactive potential of marine Gram-negative bacteria.</title>
        <authorList>
            <person name="Machado H."/>
            <person name="Sonnenschein E.C."/>
            <person name="Melchiorsen J."/>
            <person name="Gram L."/>
        </authorList>
    </citation>
    <scope>NUCLEOTIDE SEQUENCE [LARGE SCALE GENOMIC DNA]</scope>
    <source>
        <strain evidence="10 11">S4054</strain>
    </source>
</reference>
<dbReference type="RefSeq" id="WP_046358580.1">
    <property type="nucleotide sequence ID" value="NZ_AUXW01000208.1"/>
</dbReference>
<dbReference type="InterPro" id="IPR038257">
    <property type="entry name" value="CRISPR-assoc_Cas3_HD_sf"/>
</dbReference>
<dbReference type="NCBIfam" id="TIGR02562">
    <property type="entry name" value="cas3_yersinia"/>
    <property type="match status" value="1"/>
</dbReference>
<feature type="domain" description="HD Cas3-type" evidence="9">
    <location>
        <begin position="90"/>
        <end position="336"/>
    </location>
</feature>
<keyword evidence="6" id="KW-0347">Helicase</keyword>
<dbReference type="GO" id="GO:0004386">
    <property type="term" value="F:helicase activity"/>
    <property type="evidence" value="ECO:0007669"/>
    <property type="project" value="UniProtKB-KW"/>
</dbReference>
<proteinExistence type="inferred from homology"/>
<evidence type="ECO:0000256" key="2">
    <source>
        <dbReference type="ARBA" id="ARBA00009046"/>
    </source>
</evidence>
<dbReference type="AlphaFoldDB" id="A0A0F6A3V8"/>
<dbReference type="Pfam" id="PF22590">
    <property type="entry name" value="Cas3-like_C_2"/>
    <property type="match status" value="1"/>
</dbReference>
<evidence type="ECO:0000256" key="7">
    <source>
        <dbReference type="ARBA" id="ARBA00022840"/>
    </source>
</evidence>
<evidence type="ECO:0000256" key="1">
    <source>
        <dbReference type="ARBA" id="ARBA00006847"/>
    </source>
</evidence>
<dbReference type="SUPFAM" id="SSF52540">
    <property type="entry name" value="P-loop containing nucleoside triphosphate hydrolases"/>
    <property type="match status" value="1"/>
</dbReference>
<protein>
    <recommendedName>
        <fullName evidence="9">HD Cas3-type domain-containing protein</fullName>
    </recommendedName>
</protein>
<dbReference type="InterPro" id="IPR013395">
    <property type="entry name" value="CRISPR-assoc_Cas3_yers"/>
</dbReference>
<dbReference type="Pfam" id="PF18019">
    <property type="entry name" value="Cas3_HD"/>
    <property type="match status" value="1"/>
</dbReference>
<dbReference type="GO" id="GO:0046872">
    <property type="term" value="F:metal ion binding"/>
    <property type="evidence" value="ECO:0007669"/>
    <property type="project" value="UniProtKB-KW"/>
</dbReference>
<evidence type="ECO:0000313" key="11">
    <source>
        <dbReference type="Proteomes" id="UP000033434"/>
    </source>
</evidence>
<dbReference type="Proteomes" id="UP000033434">
    <property type="component" value="Unassembled WGS sequence"/>
</dbReference>
<dbReference type="PROSITE" id="PS51643">
    <property type="entry name" value="HD_CAS3"/>
    <property type="match status" value="1"/>
</dbReference>
<dbReference type="InterPro" id="IPR027417">
    <property type="entry name" value="P-loop_NTPase"/>
</dbReference>
<keyword evidence="5" id="KW-0378">Hydrolase</keyword>
<keyword evidence="7" id="KW-0067">ATP-binding</keyword>
<keyword evidence="4" id="KW-0547">Nucleotide-binding</keyword>
<dbReference type="PATRIC" id="fig|1129367.4.peg.5330"/>
<evidence type="ECO:0000256" key="4">
    <source>
        <dbReference type="ARBA" id="ARBA00022741"/>
    </source>
</evidence>
<dbReference type="GO" id="GO:0016787">
    <property type="term" value="F:hydrolase activity"/>
    <property type="evidence" value="ECO:0007669"/>
    <property type="project" value="UniProtKB-KW"/>
</dbReference>
<name>A0A0F6A3V8_9GAMM</name>
<evidence type="ECO:0000256" key="6">
    <source>
        <dbReference type="ARBA" id="ARBA00022806"/>
    </source>
</evidence>
<dbReference type="GO" id="GO:0051607">
    <property type="term" value="P:defense response to virus"/>
    <property type="evidence" value="ECO:0007669"/>
    <property type="project" value="UniProtKB-KW"/>
</dbReference>
<evidence type="ECO:0000256" key="8">
    <source>
        <dbReference type="ARBA" id="ARBA00023118"/>
    </source>
</evidence>
<evidence type="ECO:0000259" key="9">
    <source>
        <dbReference type="PROSITE" id="PS51643"/>
    </source>
</evidence>
<comment type="caution">
    <text evidence="10">The sequence shown here is derived from an EMBL/GenBank/DDBJ whole genome shotgun (WGS) entry which is preliminary data.</text>
</comment>
<dbReference type="InterPro" id="IPR006483">
    <property type="entry name" value="CRISPR-assoc_Cas3_HD"/>
</dbReference>
<evidence type="ECO:0000256" key="5">
    <source>
        <dbReference type="ARBA" id="ARBA00022801"/>
    </source>
</evidence>
<gene>
    <name evidence="10" type="ORF">N479_24505</name>
</gene>
<comment type="similarity">
    <text evidence="1">In the N-terminal section; belongs to the CRISPR-associated nuclease Cas3-HD family.</text>
</comment>
<accession>A0A0F6A3V8</accession>
<evidence type="ECO:0000313" key="10">
    <source>
        <dbReference type="EMBL" id="KKE80882.1"/>
    </source>
</evidence>
<comment type="similarity">
    <text evidence="2">In the central section; belongs to the CRISPR-associated helicase Cas3 family.</text>
</comment>
<keyword evidence="8" id="KW-0051">Antiviral defense</keyword>
<dbReference type="Gene3D" id="1.10.3210.30">
    <property type="match status" value="1"/>
</dbReference>
<dbReference type="Pfam" id="PF21384">
    <property type="entry name" value="Cas3_I-F_Cas2"/>
    <property type="match status" value="1"/>
</dbReference>
<dbReference type="EMBL" id="AUXW01000208">
    <property type="protein sequence ID" value="KKE80882.1"/>
    <property type="molecule type" value="Genomic_DNA"/>
</dbReference>
<organism evidence="10 11">
    <name type="scientific">Pseudoalteromonas luteoviolacea S4054</name>
    <dbReference type="NCBI Taxonomy" id="1129367"/>
    <lineage>
        <taxon>Bacteria</taxon>
        <taxon>Pseudomonadati</taxon>
        <taxon>Pseudomonadota</taxon>
        <taxon>Gammaproteobacteria</taxon>
        <taxon>Alteromonadales</taxon>
        <taxon>Pseudoalteromonadaceae</taxon>
        <taxon>Pseudoalteromonas</taxon>
    </lineage>
</organism>
<dbReference type="GO" id="GO:0005524">
    <property type="term" value="F:ATP binding"/>
    <property type="evidence" value="ECO:0007669"/>
    <property type="project" value="UniProtKB-KW"/>
</dbReference>
<dbReference type="InterPro" id="IPR048823">
    <property type="entry name" value="Cas3_I-F_Cas2"/>
</dbReference>
<evidence type="ECO:0000256" key="3">
    <source>
        <dbReference type="ARBA" id="ARBA00022723"/>
    </source>
</evidence>
<keyword evidence="3" id="KW-0479">Metal-binding</keyword>